<dbReference type="Proteomes" id="UP000319732">
    <property type="component" value="Unassembled WGS sequence"/>
</dbReference>
<proteinExistence type="predicted"/>
<name>A0A545SMX3_9GAMM</name>
<dbReference type="AlphaFoldDB" id="A0A545SMX3"/>
<evidence type="ECO:0000313" key="1">
    <source>
        <dbReference type="EMBL" id="TQV66319.1"/>
    </source>
</evidence>
<accession>A0A545SMX3</accession>
<sequence length="134" mass="15078">MSDEILKIPKTMEKFFGGSGKMVKPSVKTVVRYVNKIPRGKLASIEALRDKLARVNKVDVACPAGTMKSIKMAIKDEEKLCYWRLIKKDGSLISQFPGGVKEQQRSLLEEGIEVEENKGKPRVTNFDKKLFSFG</sequence>
<dbReference type="RefSeq" id="WP_142930144.1">
    <property type="nucleotide sequence ID" value="NZ_ML660117.1"/>
</dbReference>
<evidence type="ECO:0000313" key="2">
    <source>
        <dbReference type="Proteomes" id="UP000319732"/>
    </source>
</evidence>
<dbReference type="OrthoDB" id="163767at2"/>
<organism evidence="1 2">
    <name type="scientific">Exilibacterium tricleocarpae</name>
    <dbReference type="NCBI Taxonomy" id="2591008"/>
    <lineage>
        <taxon>Bacteria</taxon>
        <taxon>Pseudomonadati</taxon>
        <taxon>Pseudomonadota</taxon>
        <taxon>Gammaproteobacteria</taxon>
        <taxon>Cellvibrionales</taxon>
        <taxon>Cellvibrionaceae</taxon>
        <taxon>Exilibacterium</taxon>
    </lineage>
</organism>
<reference evidence="1 2" key="1">
    <citation type="submission" date="2019-06" db="EMBL/GenBank/DDBJ databases">
        <title>Whole genome sequence for Cellvibrionaceae sp. R142.</title>
        <authorList>
            <person name="Wang G."/>
        </authorList>
    </citation>
    <scope>NUCLEOTIDE SEQUENCE [LARGE SCALE GENOMIC DNA]</scope>
    <source>
        <strain evidence="1 2">R142</strain>
    </source>
</reference>
<dbReference type="Gene3D" id="1.10.10.10">
    <property type="entry name" value="Winged helix-like DNA-binding domain superfamily/Winged helix DNA-binding domain"/>
    <property type="match status" value="1"/>
</dbReference>
<gene>
    <name evidence="1" type="ORF">FKG94_27390</name>
</gene>
<keyword evidence="2" id="KW-1185">Reference proteome</keyword>
<dbReference type="InterPro" id="IPR036388">
    <property type="entry name" value="WH-like_DNA-bd_sf"/>
</dbReference>
<dbReference type="EMBL" id="VHSG01000042">
    <property type="protein sequence ID" value="TQV66319.1"/>
    <property type="molecule type" value="Genomic_DNA"/>
</dbReference>
<protein>
    <submittedName>
        <fullName evidence="1">Uncharacterized protein</fullName>
    </submittedName>
</protein>
<comment type="caution">
    <text evidence="1">The sequence shown here is derived from an EMBL/GenBank/DDBJ whole genome shotgun (WGS) entry which is preliminary data.</text>
</comment>